<comment type="caution">
    <text evidence="1">The sequence shown here is derived from an EMBL/GenBank/DDBJ whole genome shotgun (WGS) entry which is preliminary data.</text>
</comment>
<dbReference type="AlphaFoldDB" id="A0A3A1YRA4"/>
<accession>A0A3A1YRA4</accession>
<dbReference type="EMBL" id="NRJG01000062">
    <property type="protein sequence ID" value="RIY38577.1"/>
    <property type="molecule type" value="Genomic_DNA"/>
</dbReference>
<dbReference type="Proteomes" id="UP000265916">
    <property type="component" value="Unassembled WGS sequence"/>
</dbReference>
<sequence length="212" mass="24719">MTQKKHKKKVACILLVLVALLALVAYMFRGKYYEYRQELAQRQATLAFQKDLTYRLIDKVDKYIFIASGTKNNSICFIVSPYDGSVFLGNVLGAAQQTDKNGCGSVFYIPYISYNLAPRYLTMFNHVKYLLEAGQDRRFDYLDEDFKNGPRAYSFRTQEHSPTFDFLKEVFAPAKLESNYQFPIYIKYQPNNEAVVWHWGQRALLELQVQQP</sequence>
<proteinExistence type="predicted"/>
<protein>
    <submittedName>
        <fullName evidence="1">Uncharacterized protein</fullName>
    </submittedName>
</protein>
<name>A0A3A1YRA4_9GAMM</name>
<evidence type="ECO:0000313" key="1">
    <source>
        <dbReference type="EMBL" id="RIY38577.1"/>
    </source>
</evidence>
<dbReference type="OrthoDB" id="5679022at2"/>
<reference evidence="1 2" key="1">
    <citation type="submission" date="2017-08" db="EMBL/GenBank/DDBJ databases">
        <title>Reclassification of Bisgaard taxon 37 and 44.</title>
        <authorList>
            <person name="Christensen H."/>
        </authorList>
    </citation>
    <scope>NUCLEOTIDE SEQUENCE [LARGE SCALE GENOMIC DNA]</scope>
    <source>
        <strain evidence="1 2">111</strain>
    </source>
</reference>
<dbReference type="RefSeq" id="WP_119531172.1">
    <property type="nucleotide sequence ID" value="NZ_JBHSSP010000001.1"/>
</dbReference>
<keyword evidence="2" id="KW-1185">Reference proteome</keyword>
<organism evidence="1 2">
    <name type="scientific">Psittacicella hinzii</name>
    <dbReference type="NCBI Taxonomy" id="2028575"/>
    <lineage>
        <taxon>Bacteria</taxon>
        <taxon>Pseudomonadati</taxon>
        <taxon>Pseudomonadota</taxon>
        <taxon>Gammaproteobacteria</taxon>
        <taxon>Pasteurellales</taxon>
        <taxon>Psittacicellaceae</taxon>
        <taxon>Psittacicella</taxon>
    </lineage>
</organism>
<evidence type="ECO:0000313" key="2">
    <source>
        <dbReference type="Proteomes" id="UP000265916"/>
    </source>
</evidence>
<gene>
    <name evidence="1" type="ORF">CKF58_03905</name>
</gene>